<feature type="region of interest" description="Disordered" evidence="10">
    <location>
        <begin position="517"/>
        <end position="607"/>
    </location>
</feature>
<dbReference type="PROSITE" id="PS00108">
    <property type="entry name" value="PROTEIN_KINASE_ST"/>
    <property type="match status" value="1"/>
</dbReference>
<keyword evidence="2" id="KW-0723">Serine/threonine-protein kinase</keyword>
<evidence type="ECO:0000256" key="9">
    <source>
        <dbReference type="PROSITE-ProRule" id="PRU10141"/>
    </source>
</evidence>
<dbReference type="Gene3D" id="3.30.200.20">
    <property type="entry name" value="Phosphorylase Kinase, domain 1"/>
    <property type="match status" value="1"/>
</dbReference>
<dbReference type="InterPro" id="IPR011009">
    <property type="entry name" value="Kinase-like_dom_sf"/>
</dbReference>
<dbReference type="SUPFAM" id="SSF56112">
    <property type="entry name" value="Protein kinase-like (PK-like)"/>
    <property type="match status" value="1"/>
</dbReference>
<dbReference type="GO" id="GO:0000245">
    <property type="term" value="P:spliceosomal complex assembly"/>
    <property type="evidence" value="ECO:0007669"/>
    <property type="project" value="TreeGrafter"/>
</dbReference>
<dbReference type="GO" id="GO:0004674">
    <property type="term" value="F:protein serine/threonine kinase activity"/>
    <property type="evidence" value="ECO:0007669"/>
    <property type="project" value="UniProtKB-KW"/>
</dbReference>
<dbReference type="PROSITE" id="PS00107">
    <property type="entry name" value="PROTEIN_KINASE_ATP"/>
    <property type="match status" value="1"/>
</dbReference>
<keyword evidence="4 9" id="KW-0547">Nucleotide-binding</keyword>
<evidence type="ECO:0000313" key="12">
    <source>
        <dbReference type="EMBL" id="EGO21893.1"/>
    </source>
</evidence>
<evidence type="ECO:0000256" key="7">
    <source>
        <dbReference type="ARBA" id="ARBA00047899"/>
    </source>
</evidence>
<dbReference type="SMART" id="SM00220">
    <property type="entry name" value="S_TKc"/>
    <property type="match status" value="1"/>
</dbReference>
<evidence type="ECO:0000256" key="6">
    <source>
        <dbReference type="ARBA" id="ARBA00022840"/>
    </source>
</evidence>
<dbReference type="InterPro" id="IPR008271">
    <property type="entry name" value="Ser/Thr_kinase_AS"/>
</dbReference>
<feature type="region of interest" description="Disordered" evidence="10">
    <location>
        <begin position="272"/>
        <end position="321"/>
    </location>
</feature>
<proteinExistence type="predicted"/>
<dbReference type="Gene3D" id="1.10.510.10">
    <property type="entry name" value="Transferase(Phosphotransferase) domain 1"/>
    <property type="match status" value="1"/>
</dbReference>
<feature type="compositionally biased region" description="Low complexity" evidence="10">
    <location>
        <begin position="581"/>
        <end position="607"/>
    </location>
</feature>
<feature type="compositionally biased region" description="Low complexity" evidence="10">
    <location>
        <begin position="277"/>
        <end position="289"/>
    </location>
</feature>
<feature type="compositionally biased region" description="Basic and acidic residues" evidence="10">
    <location>
        <begin position="532"/>
        <end position="541"/>
    </location>
</feature>
<evidence type="ECO:0000256" key="8">
    <source>
        <dbReference type="ARBA" id="ARBA00048679"/>
    </source>
</evidence>
<dbReference type="GO" id="GO:0005524">
    <property type="term" value="F:ATP binding"/>
    <property type="evidence" value="ECO:0007669"/>
    <property type="project" value="UniProtKB-UniRule"/>
</dbReference>
<dbReference type="GeneID" id="18809579"/>
<comment type="catalytic activity">
    <reaction evidence="8">
        <text>L-seryl-[protein] + ATP = O-phospho-L-seryl-[protein] + ADP + H(+)</text>
        <dbReference type="Rhea" id="RHEA:17989"/>
        <dbReference type="Rhea" id="RHEA-COMP:9863"/>
        <dbReference type="Rhea" id="RHEA-COMP:11604"/>
        <dbReference type="ChEBI" id="CHEBI:15378"/>
        <dbReference type="ChEBI" id="CHEBI:29999"/>
        <dbReference type="ChEBI" id="CHEBI:30616"/>
        <dbReference type="ChEBI" id="CHEBI:83421"/>
        <dbReference type="ChEBI" id="CHEBI:456216"/>
        <dbReference type="EC" id="2.7.11.1"/>
    </reaction>
</comment>
<evidence type="ECO:0000256" key="2">
    <source>
        <dbReference type="ARBA" id="ARBA00022527"/>
    </source>
</evidence>
<dbReference type="EMBL" id="GL945438">
    <property type="protein sequence ID" value="EGO21893.1"/>
    <property type="molecule type" value="Genomic_DNA"/>
</dbReference>
<evidence type="ECO:0000259" key="11">
    <source>
        <dbReference type="PROSITE" id="PS50011"/>
    </source>
</evidence>
<evidence type="ECO:0000256" key="3">
    <source>
        <dbReference type="ARBA" id="ARBA00022679"/>
    </source>
</evidence>
<dbReference type="FunFam" id="1.10.510.10:FF:000409">
    <property type="entry name" value="CMGC/SRPK protein kinase"/>
    <property type="match status" value="1"/>
</dbReference>
<name>F8P5K6_SERL9</name>
<sequence>MSHGSYSSHSQSIMTEDEEDWEDYVQGGYHPVHIGDAFSDGRYIVVRKLGWGHFSTVWLARDTKMNRHVALKVVKSATRYTETALDEIKLLQRLITSSTPPSVSASSPALTHPGRSHVISFLDHFRHKGPNGVHVCMVFEVLGENLLGLIKRHQNKGVPMPLVKQIAKQVLLGLDYMHRCCGVIHTDLKPENVLICIDDVESIIQAELAAAPPNATATTAGTKLVGVPPSKGRGGNQTPRSESVFITGSQPLPSPSSSFGSSPMLDKWAFGMSRMDGTTGSGSASTPGSLPKSTAGSVSMAGSVTDTKQRADSTEQAAERISNVTLNPTGEGLEKITVKIADLGNATWTEHHFTDDIQTRQYRCPEVILGSKWGTSADVWSVACVIFELITGGDYLFDPASGSRYSKDDDHMAQVIELMGEIPKSVAFGGKYSSEFFNRKGELRHITKLRFWPLDAVLHDKYLFPQSEASAIGSFLIPMLRLHPEKRAKAGDLVGHEWLEGVVVKGEVDVLKRAAEAAEGGKGWGGEGEGVEGEKEREGKGKGKGVGNVSEEGKMEQADAMKPVDEVAAGVPAGGPPPVPSSASAKENAGVVSPKKAGGSGSSRARG</sequence>
<dbReference type="GO" id="GO:0050684">
    <property type="term" value="P:regulation of mRNA processing"/>
    <property type="evidence" value="ECO:0007669"/>
    <property type="project" value="TreeGrafter"/>
</dbReference>
<dbReference type="PANTHER" id="PTHR47634:SF9">
    <property type="entry name" value="PROTEIN KINASE DOMAIN-CONTAINING PROTEIN-RELATED"/>
    <property type="match status" value="1"/>
</dbReference>
<feature type="compositionally biased region" description="Polar residues" evidence="10">
    <location>
        <begin position="291"/>
        <end position="306"/>
    </location>
</feature>
<feature type="compositionally biased region" description="Basic and acidic residues" evidence="10">
    <location>
        <begin position="551"/>
        <end position="565"/>
    </location>
</feature>
<keyword evidence="3" id="KW-0808">Transferase</keyword>
<organism>
    <name type="scientific">Serpula lacrymans var. lacrymans (strain S7.9)</name>
    <name type="common">Dry rot fungus</name>
    <dbReference type="NCBI Taxonomy" id="578457"/>
    <lineage>
        <taxon>Eukaryota</taxon>
        <taxon>Fungi</taxon>
        <taxon>Dikarya</taxon>
        <taxon>Basidiomycota</taxon>
        <taxon>Agaricomycotina</taxon>
        <taxon>Agaricomycetes</taxon>
        <taxon>Agaricomycetidae</taxon>
        <taxon>Boletales</taxon>
        <taxon>Coniophorineae</taxon>
        <taxon>Serpulaceae</taxon>
        <taxon>Serpula</taxon>
    </lineage>
</organism>
<reference evidence="12" key="1">
    <citation type="submission" date="2011-04" db="EMBL/GenBank/DDBJ databases">
        <title>Evolution of plant cell wall degrading machinery underlies the functional diversity of forest fungi.</title>
        <authorList>
            <consortium name="US DOE Joint Genome Institute (JGI-PGF)"/>
            <person name="Eastwood D.C."/>
            <person name="Floudas D."/>
            <person name="Binder M."/>
            <person name="Majcherczyk A."/>
            <person name="Schneider P."/>
            <person name="Aerts A."/>
            <person name="Asiegbu F.O."/>
            <person name="Baker S.E."/>
            <person name="Barry K."/>
            <person name="Bendiksby M."/>
            <person name="Blumentritt M."/>
            <person name="Coutinho P.M."/>
            <person name="Cullen D."/>
            <person name="Cullen D."/>
            <person name="Gathman A."/>
            <person name="Goodell B."/>
            <person name="Henrissat B."/>
            <person name="Ihrmark K."/>
            <person name="Kauserud H."/>
            <person name="Kohler A."/>
            <person name="LaButti K."/>
            <person name="Lapidus A."/>
            <person name="Lavin J.L."/>
            <person name="Lee Y.-H."/>
            <person name="Lindquist E."/>
            <person name="Lilly W."/>
            <person name="Lucas S."/>
            <person name="Morin E."/>
            <person name="Murat C."/>
            <person name="Oguiza J.A."/>
            <person name="Park J."/>
            <person name="Pisabarro A.G."/>
            <person name="Riley R."/>
            <person name="Rosling A."/>
            <person name="Salamov A."/>
            <person name="Schmidt O."/>
            <person name="Schmutz J."/>
            <person name="Skrede I."/>
            <person name="Stenlid J."/>
            <person name="Wiebenga A."/>
            <person name="Xie X."/>
            <person name="Kues U."/>
            <person name="Hibbett D.S."/>
            <person name="Hoffmeister D."/>
            <person name="Hogberg N."/>
            <person name="Martin F."/>
            <person name="Grigoriev I.V."/>
            <person name="Watkinson S.C."/>
        </authorList>
    </citation>
    <scope>NUCLEOTIDE SEQUENCE</scope>
    <source>
        <strain evidence="12">S7.9</strain>
    </source>
</reference>
<dbReference type="PROSITE" id="PS50011">
    <property type="entry name" value="PROTEIN_KINASE_DOM"/>
    <property type="match status" value="1"/>
</dbReference>
<feature type="compositionally biased region" description="Low complexity" evidence="10">
    <location>
        <begin position="249"/>
        <end position="260"/>
    </location>
</feature>
<dbReference type="Proteomes" id="UP000008064">
    <property type="component" value="Unassembled WGS sequence"/>
</dbReference>
<dbReference type="GO" id="GO:0005737">
    <property type="term" value="C:cytoplasm"/>
    <property type="evidence" value="ECO:0007669"/>
    <property type="project" value="TreeGrafter"/>
</dbReference>
<dbReference type="InterPro" id="IPR051334">
    <property type="entry name" value="SRPK"/>
</dbReference>
<gene>
    <name evidence="12" type="ORF">SERLADRAFT_357619</name>
</gene>
<feature type="compositionally biased region" description="Polar residues" evidence="10">
    <location>
        <begin position="236"/>
        <end position="248"/>
    </location>
</feature>
<comment type="catalytic activity">
    <reaction evidence="7">
        <text>L-threonyl-[protein] + ATP = O-phospho-L-threonyl-[protein] + ADP + H(+)</text>
        <dbReference type="Rhea" id="RHEA:46608"/>
        <dbReference type="Rhea" id="RHEA-COMP:11060"/>
        <dbReference type="Rhea" id="RHEA-COMP:11605"/>
        <dbReference type="ChEBI" id="CHEBI:15378"/>
        <dbReference type="ChEBI" id="CHEBI:30013"/>
        <dbReference type="ChEBI" id="CHEBI:30616"/>
        <dbReference type="ChEBI" id="CHEBI:61977"/>
        <dbReference type="ChEBI" id="CHEBI:456216"/>
        <dbReference type="EC" id="2.7.11.1"/>
    </reaction>
</comment>
<dbReference type="PANTHER" id="PTHR47634">
    <property type="entry name" value="PROTEIN KINASE DOMAIN-CONTAINING PROTEIN-RELATED"/>
    <property type="match status" value="1"/>
</dbReference>
<dbReference type="KEGG" id="sla:SERLADRAFT_357619"/>
<dbReference type="Pfam" id="PF00069">
    <property type="entry name" value="Pkinase"/>
    <property type="match status" value="2"/>
</dbReference>
<accession>F8P5K6</accession>
<feature type="domain" description="Protein kinase" evidence="11">
    <location>
        <begin position="43"/>
        <end position="499"/>
    </location>
</feature>
<dbReference type="RefSeq" id="XP_007321679.1">
    <property type="nucleotide sequence ID" value="XM_007321617.1"/>
</dbReference>
<dbReference type="EC" id="2.7.11.1" evidence="1"/>
<evidence type="ECO:0000256" key="5">
    <source>
        <dbReference type="ARBA" id="ARBA00022777"/>
    </source>
</evidence>
<protein>
    <recommendedName>
        <fullName evidence="1">non-specific serine/threonine protein kinase</fullName>
        <ecNumber evidence="1">2.7.11.1</ecNumber>
    </recommendedName>
</protein>
<dbReference type="InterPro" id="IPR017441">
    <property type="entry name" value="Protein_kinase_ATP_BS"/>
</dbReference>
<dbReference type="InterPro" id="IPR000719">
    <property type="entry name" value="Prot_kinase_dom"/>
</dbReference>
<dbReference type="HOGENOM" id="CLU_000288_81_8_1"/>
<keyword evidence="5" id="KW-0418">Kinase</keyword>
<evidence type="ECO:0000256" key="4">
    <source>
        <dbReference type="ARBA" id="ARBA00022741"/>
    </source>
</evidence>
<dbReference type="OrthoDB" id="2649at2759"/>
<dbReference type="GO" id="GO:0005634">
    <property type="term" value="C:nucleus"/>
    <property type="evidence" value="ECO:0007669"/>
    <property type="project" value="TreeGrafter"/>
</dbReference>
<evidence type="ECO:0000256" key="10">
    <source>
        <dbReference type="SAM" id="MobiDB-lite"/>
    </source>
</evidence>
<dbReference type="FunFam" id="3.30.200.20:FF:000076">
    <property type="entry name" value="CMGC/SRPK protein kinase"/>
    <property type="match status" value="1"/>
</dbReference>
<dbReference type="AlphaFoldDB" id="F8P5K6"/>
<feature type="binding site" evidence="9">
    <location>
        <position position="72"/>
    </location>
    <ligand>
        <name>ATP</name>
        <dbReference type="ChEBI" id="CHEBI:30616"/>
    </ligand>
</feature>
<dbReference type="CDD" id="cd14136">
    <property type="entry name" value="STKc_SRPK"/>
    <property type="match status" value="1"/>
</dbReference>
<feature type="region of interest" description="Disordered" evidence="10">
    <location>
        <begin position="219"/>
        <end position="260"/>
    </location>
</feature>
<evidence type="ECO:0000256" key="1">
    <source>
        <dbReference type="ARBA" id="ARBA00012513"/>
    </source>
</evidence>
<keyword evidence="6 9" id="KW-0067">ATP-binding</keyword>